<dbReference type="RefSeq" id="XP_062753552.1">
    <property type="nucleotide sequence ID" value="XM_062902236.1"/>
</dbReference>
<keyword evidence="3" id="KW-1185">Reference proteome</keyword>
<dbReference type="InterPro" id="IPR053221">
    <property type="entry name" value="Burnettramic_acid_biosynth"/>
</dbReference>
<dbReference type="EMBL" id="JAWRVG010000033">
    <property type="protein sequence ID" value="KAK4068252.1"/>
    <property type="molecule type" value="Genomic_DNA"/>
</dbReference>
<dbReference type="AlphaFoldDB" id="A0AAE1I9N2"/>
<organism evidence="2 3">
    <name type="scientific">Trichoderma aggressivum f. europaeum</name>
    <dbReference type="NCBI Taxonomy" id="173218"/>
    <lineage>
        <taxon>Eukaryota</taxon>
        <taxon>Fungi</taxon>
        <taxon>Dikarya</taxon>
        <taxon>Ascomycota</taxon>
        <taxon>Pezizomycotina</taxon>
        <taxon>Sordariomycetes</taxon>
        <taxon>Hypocreomycetidae</taxon>
        <taxon>Hypocreales</taxon>
        <taxon>Hypocreaceae</taxon>
        <taxon>Trichoderma</taxon>
    </lineage>
</organism>
<proteinExistence type="predicted"/>
<comment type="caution">
    <text evidence="2">The sequence shown here is derived from an EMBL/GenBank/DDBJ whole genome shotgun (WGS) entry which is preliminary data.</text>
</comment>
<dbReference type="GeneID" id="87922141"/>
<feature type="region of interest" description="Disordered" evidence="1">
    <location>
        <begin position="335"/>
        <end position="356"/>
    </location>
</feature>
<evidence type="ECO:0000256" key="1">
    <source>
        <dbReference type="SAM" id="MobiDB-lite"/>
    </source>
</evidence>
<sequence>MGISTVNVKQDLSYETRRETIAELEGSSQYAYARSSSDSEPPPYENLLVKQQQALTLESSASISSAKRIIAIPSTNADVGSAFLRAYPPALANLSISKVEFLEFVDQLNRNIVQSPPLRLLGAASDIVGYVPEPTAQIVSAAAGLSAMVGTYAMSKIRSEVVIRQANKELFNPRGLEVQIVKLKTVAKLTNMPILNQKGDVDKKSPILESLQSLAEANELKTISAQERRLRALDPWISPLEIEELPPVANPSNVLSKVDVYVSEAERKSAEKSMLKKRVKVNEKHDKATQKALEKYESSMERYNEKKKGIDVDNRRANRDLERLEERRYRAHQKYEKEMQKAGKNHQKKDREERSIRRINFLVVVPKGKDI</sequence>
<evidence type="ECO:0000313" key="3">
    <source>
        <dbReference type="Proteomes" id="UP001273209"/>
    </source>
</evidence>
<name>A0AAE1I9N2_9HYPO</name>
<protein>
    <submittedName>
        <fullName evidence="2">Uncharacterized protein</fullName>
    </submittedName>
</protein>
<evidence type="ECO:0000313" key="2">
    <source>
        <dbReference type="EMBL" id="KAK4068252.1"/>
    </source>
</evidence>
<gene>
    <name evidence="2" type="ORF">Triagg1_7495</name>
</gene>
<dbReference type="PANTHER" id="PTHR38887:SF1">
    <property type="entry name" value="RAS MODIFICATION PROTEIN ERF4"/>
    <property type="match status" value="1"/>
</dbReference>
<dbReference type="PANTHER" id="PTHR38887">
    <property type="entry name" value="CHROMOSOME 21, WHOLE GENOME SHOTGUN SEQUENCE"/>
    <property type="match status" value="1"/>
</dbReference>
<dbReference type="Proteomes" id="UP001273209">
    <property type="component" value="Unassembled WGS sequence"/>
</dbReference>
<accession>A0AAE1I9N2</accession>
<reference evidence="2" key="1">
    <citation type="submission" date="2023-11" db="EMBL/GenBank/DDBJ databases">
        <title>The genome sequences of three competitors of mushroom-forming fungi.</title>
        <authorList>
            <person name="Beijen E."/>
            <person name="Ohm R.A."/>
        </authorList>
    </citation>
    <scope>NUCLEOTIDE SEQUENCE</scope>
    <source>
        <strain evidence="2">CBS 100526</strain>
    </source>
</reference>